<dbReference type="Pfam" id="PF20138">
    <property type="entry name" value="DUF6528"/>
    <property type="match status" value="1"/>
</dbReference>
<dbReference type="InterPro" id="IPR045383">
    <property type="entry name" value="DUF6528"/>
</dbReference>
<dbReference type="OrthoDB" id="1007317at2"/>
<keyword evidence="3" id="KW-1185">Reference proteome</keyword>
<evidence type="ECO:0008006" key="4">
    <source>
        <dbReference type="Google" id="ProtNLM"/>
    </source>
</evidence>
<sequence length="339" mass="37720">MQSRRTVLRGLAAGAVLGPAAVLTGSPAEAAAGYHLAVVDQNSKTVRIYDRRAKRWNDDAVIWSFTGKEPWFGTAWWADLSDVKIRKTQGRGRIALVCASGGAAGIVDIKRREHTDSDNDLIWQAYPDDNPHSIERIPHNGSILTASSKGGKNLQLYSPKNPKKIDDFDSYEKVNSWSFPGAHGILWDPRTKNKVSQGVLWVLGDGRLVGYKVRGAGRNTDLDVWREVMIDHPGAKMGHDLQPDYTNRGHLLLTDSKGVYRYDVNRDKVISKPIWAKGRVKSIARHPVTKEYIWVVGSPDTGEMGTKVSIGKVLGKPTAERGWSDARFYKARIFSPDYE</sequence>
<protein>
    <recommendedName>
        <fullName evidence="4">WD40-like Beta Propeller Repeat</fullName>
    </recommendedName>
</protein>
<dbReference type="RefSeq" id="WP_139186719.1">
    <property type="nucleotide sequence ID" value="NZ_CP018863.1"/>
</dbReference>
<dbReference type="Proteomes" id="UP000181917">
    <property type="component" value="Unassembled WGS sequence"/>
</dbReference>
<reference evidence="2 3" key="1">
    <citation type="submission" date="2016-10" db="EMBL/GenBank/DDBJ databases">
        <authorList>
            <person name="de Groot N.N."/>
        </authorList>
    </citation>
    <scope>NUCLEOTIDE SEQUENCE [LARGE SCALE GENOMIC DNA]</scope>
    <source>
        <strain evidence="2 3">DSM 20117</strain>
    </source>
</reference>
<dbReference type="AlphaFoldDB" id="A0A1H0ZME0"/>
<proteinExistence type="predicted"/>
<keyword evidence="1" id="KW-0732">Signal</keyword>
<name>A0A1H0ZME0_9MICC</name>
<accession>A0A1H0ZME0</accession>
<dbReference type="EMBL" id="FNKH01000002">
    <property type="protein sequence ID" value="SDQ28226.1"/>
    <property type="molecule type" value="Genomic_DNA"/>
</dbReference>
<gene>
    <name evidence="2" type="ORF">SAMN04489742_0433</name>
</gene>
<feature type="chain" id="PRO_5010360633" description="WD40-like Beta Propeller Repeat" evidence="1">
    <location>
        <begin position="31"/>
        <end position="339"/>
    </location>
</feature>
<evidence type="ECO:0000256" key="1">
    <source>
        <dbReference type="SAM" id="SignalP"/>
    </source>
</evidence>
<dbReference type="SUPFAM" id="SSF101898">
    <property type="entry name" value="NHL repeat"/>
    <property type="match status" value="1"/>
</dbReference>
<dbReference type="InterPro" id="IPR006311">
    <property type="entry name" value="TAT_signal"/>
</dbReference>
<evidence type="ECO:0000313" key="3">
    <source>
        <dbReference type="Proteomes" id="UP000181917"/>
    </source>
</evidence>
<dbReference type="PROSITE" id="PS51318">
    <property type="entry name" value="TAT"/>
    <property type="match status" value="1"/>
</dbReference>
<feature type="signal peptide" evidence="1">
    <location>
        <begin position="1"/>
        <end position="30"/>
    </location>
</feature>
<organism evidence="2 3">
    <name type="scientific">Crystallibacter crystallopoietes</name>
    <dbReference type="NCBI Taxonomy" id="37928"/>
    <lineage>
        <taxon>Bacteria</taxon>
        <taxon>Bacillati</taxon>
        <taxon>Actinomycetota</taxon>
        <taxon>Actinomycetes</taxon>
        <taxon>Micrococcales</taxon>
        <taxon>Micrococcaceae</taxon>
        <taxon>Crystallibacter</taxon>
    </lineage>
</organism>
<evidence type="ECO:0000313" key="2">
    <source>
        <dbReference type="EMBL" id="SDQ28226.1"/>
    </source>
</evidence>